<feature type="region of interest" description="Disordered" evidence="1">
    <location>
        <begin position="811"/>
        <end position="843"/>
    </location>
</feature>
<feature type="compositionally biased region" description="Low complexity" evidence="1">
    <location>
        <begin position="44"/>
        <end position="53"/>
    </location>
</feature>
<gene>
    <name evidence="2" type="ORF">ADUPG1_000174</name>
</gene>
<name>A0ABQ5K5E6_9EUKA</name>
<evidence type="ECO:0000256" key="1">
    <source>
        <dbReference type="SAM" id="MobiDB-lite"/>
    </source>
</evidence>
<sequence>AAREEKEKQRQEEEKLERERKSQAKRLASQQRSLSGPSKKTQSRSKVSDSSSSSYFSAFHDIDVPSCPFESIRRILWHMTIVHDFSTSLFAHKLSFSHDMFKSLPQVDSTLSTSSSVISNVDCSSSSSSVASSSTSLTLSLNRPHLRSNFVFRSFSQPGCAFVSSLMHLHKRPMIEMVGIQGEDERNFGNKGWHPRFVDPVFIGEGLFIDGVKADHPLVVREEVYSQELGDPSRMSFNEFNDALRPRQHGKKDSGEKDLSKESLGNLFVSLFDVESEKKNSKINSLICKNYATFREKECHPELYRQLKEKNKLIYAINQEIKNRKNLFASRSIMGWSELAKNECLSLMFIDLNSTSSSKGKKDQSKRAKSMANALTNDEMFSVLHQGALSKEYLWILSGICILSFAFRSSSSSLDREEGAEEDSSCDDIADFSVFSIPSAPKSLLNTNKKSRSSLPMTITLDLSVDKSIKPLDFKESSSCVEWSEICATSCDITDGNDSDYTISVVQRRKESKLSIYSVKFKYKSSYDDVIPCDYTTYLPSESAECFGDLLSMQLPYSYYEHSFSSVSKPPGSFTKVGQAYPICAMEMLMQIPFMSKWNSSRMLCHIAAQTLNSEEYDEIVDMASCYKHKQKRTPVRRQPKKRTQQTTTRNTQKSSSKSKDSSSSSGSTSSPEEKNKKLPTSKKHSQSLEKEAKKLLKARKEELYELIQDSLHLDGQCKMCGEKSLSPPSASSERQKKTSKKRSGSYNYAYNNGFLECSCGNRVHLLCHLKRTKPGDASIMDVMQTSDIKEVDLIMGFFKKLGSFKCPNCERKKKEEEDDGDEYESEYEEYEYETSEQEEEEK</sequence>
<feature type="compositionally biased region" description="Basic and acidic residues" evidence="1">
    <location>
        <begin position="1"/>
        <end position="22"/>
    </location>
</feature>
<dbReference type="PANTHER" id="PTHR13491:SF0">
    <property type="entry name" value="ZINC FINGER CCHC DOMAIN-CONTAINING PROTEIN 10"/>
    <property type="match status" value="1"/>
</dbReference>
<accession>A0ABQ5K5E6</accession>
<organism evidence="2 3">
    <name type="scientific">Aduncisulcus paluster</name>
    <dbReference type="NCBI Taxonomy" id="2918883"/>
    <lineage>
        <taxon>Eukaryota</taxon>
        <taxon>Metamonada</taxon>
        <taxon>Carpediemonas-like organisms</taxon>
        <taxon>Aduncisulcus</taxon>
    </lineage>
</organism>
<dbReference type="PANTHER" id="PTHR13491">
    <property type="entry name" value="ZCCHC10 PROTEIN"/>
    <property type="match status" value="1"/>
</dbReference>
<feature type="region of interest" description="Disordered" evidence="1">
    <location>
        <begin position="630"/>
        <end position="690"/>
    </location>
</feature>
<dbReference type="EMBL" id="BQXS01000053">
    <property type="protein sequence ID" value="GKT27778.1"/>
    <property type="molecule type" value="Genomic_DNA"/>
</dbReference>
<dbReference type="Proteomes" id="UP001057375">
    <property type="component" value="Unassembled WGS sequence"/>
</dbReference>
<feature type="non-terminal residue" evidence="2">
    <location>
        <position position="1"/>
    </location>
</feature>
<feature type="compositionally biased region" description="Basic residues" evidence="1">
    <location>
        <begin position="630"/>
        <end position="644"/>
    </location>
</feature>
<feature type="compositionally biased region" description="Low complexity" evidence="1">
    <location>
        <begin position="645"/>
        <end position="671"/>
    </location>
</feature>
<keyword evidence="3" id="KW-1185">Reference proteome</keyword>
<feature type="compositionally biased region" description="Acidic residues" evidence="1">
    <location>
        <begin position="817"/>
        <end position="843"/>
    </location>
</feature>
<feature type="region of interest" description="Disordered" evidence="1">
    <location>
        <begin position="1"/>
        <end position="53"/>
    </location>
</feature>
<reference evidence="2" key="1">
    <citation type="submission" date="2022-03" db="EMBL/GenBank/DDBJ databases">
        <title>Draft genome sequence of Aduncisulcus paluster, a free-living microaerophilic Fornicata.</title>
        <authorList>
            <person name="Yuyama I."/>
            <person name="Kume K."/>
            <person name="Tamura T."/>
            <person name="Inagaki Y."/>
            <person name="Hashimoto T."/>
        </authorList>
    </citation>
    <scope>NUCLEOTIDE SEQUENCE</scope>
    <source>
        <strain evidence="2">NY0171</strain>
    </source>
</reference>
<feature type="compositionally biased region" description="Polar residues" evidence="1">
    <location>
        <begin position="28"/>
        <end position="40"/>
    </location>
</feature>
<protein>
    <submittedName>
        <fullName evidence="2">Uncharacterized protein</fullName>
    </submittedName>
</protein>
<feature type="region of interest" description="Disordered" evidence="1">
    <location>
        <begin position="723"/>
        <end position="744"/>
    </location>
</feature>
<comment type="caution">
    <text evidence="2">The sequence shown here is derived from an EMBL/GenBank/DDBJ whole genome shotgun (WGS) entry which is preliminary data.</text>
</comment>
<dbReference type="InterPro" id="IPR039715">
    <property type="entry name" value="ZCCHC10"/>
</dbReference>
<evidence type="ECO:0000313" key="2">
    <source>
        <dbReference type="EMBL" id="GKT27778.1"/>
    </source>
</evidence>
<evidence type="ECO:0000313" key="3">
    <source>
        <dbReference type="Proteomes" id="UP001057375"/>
    </source>
</evidence>
<proteinExistence type="predicted"/>